<dbReference type="RefSeq" id="WP_210887760.1">
    <property type="nucleotide sequence ID" value="NZ_CAKJVE010000004.1"/>
</dbReference>
<feature type="compositionally biased region" description="Basic and acidic residues" evidence="1">
    <location>
        <begin position="1"/>
        <end position="14"/>
    </location>
</feature>
<gene>
    <name evidence="2" type="ORF">CNEO_42097</name>
</gene>
<evidence type="ECO:0000256" key="1">
    <source>
        <dbReference type="SAM" id="MobiDB-lite"/>
    </source>
</evidence>
<dbReference type="AlphaFoldDB" id="A0AA86JKL4"/>
<comment type="caution">
    <text evidence="2">The sequence shown here is derived from an EMBL/GenBank/DDBJ whole genome shotgun (WGS) entry which is preliminary data.</text>
</comment>
<evidence type="ECO:0000313" key="3">
    <source>
        <dbReference type="Proteomes" id="UP000789738"/>
    </source>
</evidence>
<evidence type="ECO:0000313" key="2">
    <source>
        <dbReference type="EMBL" id="CAG9705834.1"/>
    </source>
</evidence>
<dbReference type="EMBL" id="CAKJVE010000004">
    <property type="protein sequence ID" value="CAG9705834.1"/>
    <property type="molecule type" value="Genomic_DNA"/>
</dbReference>
<proteinExistence type="predicted"/>
<feature type="region of interest" description="Disordered" evidence="1">
    <location>
        <begin position="1"/>
        <end position="20"/>
    </location>
</feature>
<reference evidence="2" key="1">
    <citation type="submission" date="2021-10" db="EMBL/GenBank/DDBJ databases">
        <authorList>
            <person name="Mesa V."/>
        </authorList>
    </citation>
    <scope>NUCLEOTIDE SEQUENCE</scope>
    <source>
        <strain evidence="2">CC3_PB</strain>
    </source>
</reference>
<protein>
    <submittedName>
        <fullName evidence="2">Uncharacterized protein</fullName>
    </submittedName>
</protein>
<organism evidence="2 3">
    <name type="scientific">Clostridium neonatale</name>
    <dbReference type="NCBI Taxonomy" id="137838"/>
    <lineage>
        <taxon>Bacteria</taxon>
        <taxon>Bacillati</taxon>
        <taxon>Bacillota</taxon>
        <taxon>Clostridia</taxon>
        <taxon>Eubacteriales</taxon>
        <taxon>Clostridiaceae</taxon>
        <taxon>Clostridium</taxon>
    </lineage>
</organism>
<dbReference type="Proteomes" id="UP000789738">
    <property type="component" value="Unassembled WGS sequence"/>
</dbReference>
<name>A0AA86JKL4_9CLOT</name>
<sequence>MENKKMPAKKEVNKPKKRGRRTNYDEIRVVAYDKNWEPMTEEKWQRVRERYAAVMAQWVNEGIITVEDGKVKIC</sequence>
<accession>A0AA86JKL4</accession>